<evidence type="ECO:0000256" key="1">
    <source>
        <dbReference type="SAM" id="Phobius"/>
    </source>
</evidence>
<keyword evidence="3" id="KW-1185">Reference proteome</keyword>
<keyword evidence="1" id="KW-0812">Transmembrane</keyword>
<reference evidence="2 3" key="1">
    <citation type="journal article" date="2015" name="Antonie Van Leeuwenhoek">
        <title>Streptomyces klenkii sp. nov., isolated from deep marine sediment.</title>
        <authorList>
            <person name="Veyisoglu A."/>
            <person name="Sahin N."/>
        </authorList>
    </citation>
    <scope>NUCLEOTIDE SEQUENCE [LARGE SCALE GENOMIC DNA]</scope>
    <source>
        <strain evidence="2 3">KCTC 29202</strain>
    </source>
</reference>
<sequence>MPVAHVLFGNHRTLIMGILGTMAGVVGSVGGISAGAGVLEILGFIGIGLLGLALAVGYVVVASPSKGRRSPRR</sequence>
<comment type="caution">
    <text evidence="2">The sequence shown here is derived from an EMBL/GenBank/DDBJ whole genome shotgun (WGS) entry which is preliminary data.</text>
</comment>
<name>A0A3B0AY77_9ACTN</name>
<proteinExistence type="predicted"/>
<keyword evidence="1" id="KW-0472">Membrane</keyword>
<dbReference type="EMBL" id="RBAM01000013">
    <property type="protein sequence ID" value="RKN64986.1"/>
    <property type="molecule type" value="Genomic_DNA"/>
</dbReference>
<protein>
    <recommendedName>
        <fullName evidence="4">Major facilitator superfamily (MFS) profile domain-containing protein</fullName>
    </recommendedName>
</protein>
<dbReference type="AlphaFoldDB" id="A0A3B0AY77"/>
<organism evidence="2 3">
    <name type="scientific">Streptomyces klenkii</name>
    <dbReference type="NCBI Taxonomy" id="1420899"/>
    <lineage>
        <taxon>Bacteria</taxon>
        <taxon>Bacillati</taxon>
        <taxon>Actinomycetota</taxon>
        <taxon>Actinomycetes</taxon>
        <taxon>Kitasatosporales</taxon>
        <taxon>Streptomycetaceae</taxon>
        <taxon>Streptomyces</taxon>
    </lineage>
</organism>
<evidence type="ECO:0000313" key="2">
    <source>
        <dbReference type="EMBL" id="RKN64986.1"/>
    </source>
</evidence>
<feature type="transmembrane region" description="Helical" evidence="1">
    <location>
        <begin position="12"/>
        <end position="35"/>
    </location>
</feature>
<gene>
    <name evidence="2" type="ORF">D7231_27255</name>
</gene>
<evidence type="ECO:0000313" key="3">
    <source>
        <dbReference type="Proteomes" id="UP000270343"/>
    </source>
</evidence>
<accession>A0A3B0AY77</accession>
<feature type="transmembrane region" description="Helical" evidence="1">
    <location>
        <begin position="41"/>
        <end position="63"/>
    </location>
</feature>
<evidence type="ECO:0008006" key="4">
    <source>
        <dbReference type="Google" id="ProtNLM"/>
    </source>
</evidence>
<keyword evidence="1" id="KW-1133">Transmembrane helix</keyword>
<dbReference type="Proteomes" id="UP000270343">
    <property type="component" value="Unassembled WGS sequence"/>
</dbReference>